<reference evidence="1" key="1">
    <citation type="submission" date="2024-09" db="EMBL/GenBank/DDBJ databases">
        <title>Black Yeasts Isolated from many extreme environments.</title>
        <authorList>
            <person name="Coleine C."/>
            <person name="Stajich J.E."/>
            <person name="Selbmann L."/>
        </authorList>
    </citation>
    <scope>NUCLEOTIDE SEQUENCE</scope>
    <source>
        <strain evidence="1">CCFEE 5737</strain>
    </source>
</reference>
<comment type="caution">
    <text evidence="1">The sequence shown here is derived from an EMBL/GenBank/DDBJ whole genome shotgun (WGS) entry which is preliminary data.</text>
</comment>
<proteinExistence type="predicted"/>
<dbReference type="EMBL" id="JAWDJW010006335">
    <property type="protein sequence ID" value="KAK3065467.1"/>
    <property type="molecule type" value="Genomic_DNA"/>
</dbReference>
<keyword evidence="2" id="KW-1185">Reference proteome</keyword>
<sequence>MGNPTHFAQNQCMDPDMDNWVDFSQIPSPTPAGSAGSSNGKQPMSQLSSPINSPTNTLLPLDTHDDHQSPMKPSHEYERFKQQTGLPTGSMASLHAMNQTGYPPMFPNYGTGLDDMDFNNLDTMTGIEPAFFFPSTEQSNMDDFIDPSAIEEPRQNVRVYPGMHQQQAAMAKAQIHAQQQRQQQVMQQQQAQMRQRTVSQQAGSSGHRRSASHQPLDARQEEIIARTVNQIRQSSSMQSDDDYSQNGGNMPSIIRSKKDEEDMDEDERLLASEEGKKLSSKERRQLRNKVSARAFRSRRKEYIGQLEGEVAVKVNEANELRAQNQALMEENKRSRQFIEKLLRHPAFHPFLEDLSREVPETKPFTPVPVQPTPQRKDANPYSLPSQPLMDIPENPQIGMALIPEPQIDMSQLTLNGNNWNMQGMNFGYQQPQVFAVLELPEGPSSPIDTEALSGKHTEEAMFEPASYEKIKADYPVIETPATEETINVKETTPASTEELDAETFALYVDVTPRAISTAIEPVENCGRISTHVLSEKPCYELVVAKPGSSDNLQTQLDRMCAKADAISNRLSALTNHFN</sequence>
<dbReference type="Proteomes" id="UP001186974">
    <property type="component" value="Unassembled WGS sequence"/>
</dbReference>
<evidence type="ECO:0000313" key="1">
    <source>
        <dbReference type="EMBL" id="KAK3065467.1"/>
    </source>
</evidence>
<protein>
    <submittedName>
        <fullName evidence="1">Uncharacterized protein</fullName>
    </submittedName>
</protein>
<organism evidence="1 2">
    <name type="scientific">Coniosporium uncinatum</name>
    <dbReference type="NCBI Taxonomy" id="93489"/>
    <lineage>
        <taxon>Eukaryota</taxon>
        <taxon>Fungi</taxon>
        <taxon>Dikarya</taxon>
        <taxon>Ascomycota</taxon>
        <taxon>Pezizomycotina</taxon>
        <taxon>Dothideomycetes</taxon>
        <taxon>Dothideomycetes incertae sedis</taxon>
        <taxon>Coniosporium</taxon>
    </lineage>
</organism>
<gene>
    <name evidence="1" type="ORF">LTS18_006178</name>
</gene>
<name>A0ACC3DD58_9PEZI</name>
<evidence type="ECO:0000313" key="2">
    <source>
        <dbReference type="Proteomes" id="UP001186974"/>
    </source>
</evidence>
<accession>A0ACC3DD58</accession>